<reference evidence="2" key="1">
    <citation type="journal article" date="2015" name="Proc. Natl. Acad. Sci. U.S.A.">
        <title>Functional metagenomic discovery of bacterial effectors in the human microbiome and isolation of commendamide, a GPCR G2A/132 agonist.</title>
        <authorList>
            <person name="Cohen L.J."/>
            <person name="Kang H.S."/>
            <person name="Chu J."/>
            <person name="Huang Y.H."/>
            <person name="Gordon E.A."/>
            <person name="Reddy B.V."/>
            <person name="Ternei M.A."/>
            <person name="Craig J.W."/>
            <person name="Brady S.F."/>
        </authorList>
    </citation>
    <scope>NUCLEOTIDE SEQUENCE</scope>
</reference>
<protein>
    <recommendedName>
        <fullName evidence="1">DUF5672 domain-containing protein</fullName>
    </recommendedName>
</protein>
<accession>A0A0M4BSU0</accession>
<feature type="domain" description="DUF5672" evidence="1">
    <location>
        <begin position="58"/>
        <end position="247"/>
    </location>
</feature>
<dbReference type="EMBL" id="KT336245">
    <property type="protein sequence ID" value="ALB75754.1"/>
    <property type="molecule type" value="Genomic_DNA"/>
</dbReference>
<proteinExistence type="predicted"/>
<dbReference type="Pfam" id="PF18922">
    <property type="entry name" value="DUF5672"/>
    <property type="match status" value="1"/>
</dbReference>
<dbReference type="InterPro" id="IPR043729">
    <property type="entry name" value="DUF5672"/>
</dbReference>
<evidence type="ECO:0000313" key="2">
    <source>
        <dbReference type="EMBL" id="ALB75754.1"/>
    </source>
</evidence>
<evidence type="ECO:0000259" key="1">
    <source>
        <dbReference type="Pfam" id="PF18922"/>
    </source>
</evidence>
<dbReference type="AlphaFoldDB" id="A0A0M4BSU0"/>
<name>A0A0M4BSU0_9BACT</name>
<organism evidence="2">
    <name type="scientific">uncultured bacterium 4h09</name>
    <dbReference type="NCBI Taxonomy" id="1701372"/>
    <lineage>
        <taxon>Bacteria</taxon>
        <taxon>environmental samples</taxon>
    </lineage>
</organism>
<sequence length="265" mass="31492">MDKKDIVVVVPIYLPALSEMEAVSLKQCLDILSDYSIVIIKPENLDISNIQSQFLLPKVISFPDRCFQGIEAYNRLMLDVAFYRTFSSYTYMLVYQLDAYAFKDELFFWASLGYDYIGAPWMPHQRKYWRFPTRFVWFVQRCFWSIFYPKNLRRMKYCWFHVGNGGFSLRKISKMIAVTEHYKAIIDKCMADSNSFFPEDVFLLLNTHDKEVHLKRPSYKLAMKFAIEQIPAWSYRANGCQLPFGCHNWTHPEMLPFWSQFIKLG</sequence>